<organism evidence="2 3">
    <name type="scientific">Methylocucumis oryzae</name>
    <dbReference type="NCBI Taxonomy" id="1632867"/>
    <lineage>
        <taxon>Bacteria</taxon>
        <taxon>Pseudomonadati</taxon>
        <taxon>Pseudomonadota</taxon>
        <taxon>Gammaproteobacteria</taxon>
        <taxon>Methylococcales</taxon>
        <taxon>Methylococcaceae</taxon>
        <taxon>Methylocucumis</taxon>
    </lineage>
</organism>
<comment type="caution">
    <text evidence="2">The sequence shown here is derived from an EMBL/GenBank/DDBJ whole genome shotgun (WGS) entry which is preliminary data.</text>
</comment>
<evidence type="ECO:0000313" key="3">
    <source>
        <dbReference type="Proteomes" id="UP000033684"/>
    </source>
</evidence>
<dbReference type="Proteomes" id="UP000033684">
    <property type="component" value="Unassembled WGS sequence"/>
</dbReference>
<reference evidence="2 3" key="2">
    <citation type="journal article" date="2016" name="Microb. Ecol.">
        <title>Genome Characteristics of a Novel Type I Methanotroph (Sn10-6) Isolated from a Flooded Indian Rice Field.</title>
        <authorList>
            <person name="Rahalkar M.C."/>
            <person name="Pandit P.S."/>
            <person name="Dhakephalkar P.K."/>
            <person name="Pore S."/>
            <person name="Arora P."/>
            <person name="Kapse N."/>
        </authorList>
    </citation>
    <scope>NUCLEOTIDE SEQUENCE [LARGE SCALE GENOMIC DNA]</scope>
    <source>
        <strain evidence="2 3">Sn10-6</strain>
    </source>
</reference>
<accession>A0A0F3IIP2</accession>
<evidence type="ECO:0008006" key="4">
    <source>
        <dbReference type="Google" id="ProtNLM"/>
    </source>
</evidence>
<dbReference type="AlphaFoldDB" id="A0A0F3IIP2"/>
<gene>
    <name evidence="2" type="ORF">VZ94_09825</name>
</gene>
<dbReference type="Gene3D" id="1.25.40.10">
    <property type="entry name" value="Tetratricopeptide repeat domain"/>
    <property type="match status" value="1"/>
</dbReference>
<dbReference type="RefSeq" id="WP_045779098.1">
    <property type="nucleotide sequence ID" value="NZ_LAJX01000097.1"/>
</dbReference>
<sequence length="70" mass="7650">MNKYPNAVPEKPASDLSSLEKQATANPTFDNIINLALAYTDNKMPGKSVPYLEKAIEINPQSLSPSIIFV</sequence>
<feature type="region of interest" description="Disordered" evidence="1">
    <location>
        <begin position="1"/>
        <end position="21"/>
    </location>
</feature>
<name>A0A0F3IIP2_9GAMM</name>
<evidence type="ECO:0000313" key="2">
    <source>
        <dbReference type="EMBL" id="KJV06640.1"/>
    </source>
</evidence>
<evidence type="ECO:0000256" key="1">
    <source>
        <dbReference type="SAM" id="MobiDB-lite"/>
    </source>
</evidence>
<dbReference type="InterPro" id="IPR011990">
    <property type="entry name" value="TPR-like_helical_dom_sf"/>
</dbReference>
<reference evidence="3" key="1">
    <citation type="submission" date="2015-03" db="EMBL/GenBank/DDBJ databases">
        <title>Draft genome sequence of a novel methanotroph (Sn10-6) isolated from flooded ricefield rhizosphere in India.</title>
        <authorList>
            <person name="Pandit P.S."/>
            <person name="Pore S.D."/>
            <person name="Arora P."/>
            <person name="Kapse N.G."/>
            <person name="Dhakephalkar P.K."/>
            <person name="Rahalkar M.C."/>
        </authorList>
    </citation>
    <scope>NUCLEOTIDE SEQUENCE [LARGE SCALE GENOMIC DNA]</scope>
    <source>
        <strain evidence="3">Sn10-6</strain>
    </source>
</reference>
<dbReference type="EMBL" id="LAJX01000097">
    <property type="protein sequence ID" value="KJV06640.1"/>
    <property type="molecule type" value="Genomic_DNA"/>
</dbReference>
<keyword evidence="3" id="KW-1185">Reference proteome</keyword>
<proteinExistence type="predicted"/>
<protein>
    <recommendedName>
        <fullName evidence="4">Tetratricopeptide repeat protein</fullName>
    </recommendedName>
</protein>